<dbReference type="EMBL" id="JACOYY010000028">
    <property type="protein sequence ID" value="MBI2052209.1"/>
    <property type="molecule type" value="Genomic_DNA"/>
</dbReference>
<dbReference type="Proteomes" id="UP000709672">
    <property type="component" value="Unassembled WGS sequence"/>
</dbReference>
<sequence length="102" mass="12068">MNLLSTSIQHGSYTPFYVTDPKLRHIHKASVRDRVLHQAVFRALYHIFDKSFIFDSYSCRVDKGTHRAVNRLETFIYKLSRNNTKNIFASRQNHHPQTSPRH</sequence>
<reference evidence="2" key="1">
    <citation type="submission" date="2020-07" db="EMBL/GenBank/DDBJ databases">
        <title>Huge and variable diversity of episymbiotic CPR bacteria and DPANN archaea in groundwater ecosystems.</title>
        <authorList>
            <person name="He C.Y."/>
            <person name="Keren R."/>
            <person name="Whittaker M."/>
            <person name="Farag I.F."/>
            <person name="Doudna J."/>
            <person name="Cate J.H.D."/>
            <person name="Banfield J.F."/>
        </authorList>
    </citation>
    <scope>NUCLEOTIDE SEQUENCE</scope>
    <source>
        <strain evidence="1">NC_groundwater_191_Ag_S-0.1um_45_8</strain>
        <strain evidence="2">NC_groundwater_418_Ag_B-0.1um_45_10</strain>
    </source>
</reference>
<gene>
    <name evidence="1" type="ORF">HYT38_00830</name>
    <name evidence="2" type="ORF">HYV66_00090</name>
</gene>
<dbReference type="Proteomes" id="UP000786662">
    <property type="component" value="Unassembled WGS sequence"/>
</dbReference>
<organism evidence="2 3">
    <name type="scientific">Candidatus Sungiibacteriota bacterium</name>
    <dbReference type="NCBI Taxonomy" id="2750080"/>
    <lineage>
        <taxon>Bacteria</taxon>
        <taxon>Candidatus Sungiibacteriota</taxon>
    </lineage>
</organism>
<dbReference type="EMBL" id="JACPHQ010000001">
    <property type="protein sequence ID" value="MBI2465625.1"/>
    <property type="molecule type" value="Genomic_DNA"/>
</dbReference>
<proteinExistence type="predicted"/>
<evidence type="ECO:0000313" key="3">
    <source>
        <dbReference type="Proteomes" id="UP000709672"/>
    </source>
</evidence>
<accession>A0A931YCZ3</accession>
<dbReference type="AlphaFoldDB" id="A0A931YCZ3"/>
<name>A0A931YCZ3_9BACT</name>
<evidence type="ECO:0000313" key="2">
    <source>
        <dbReference type="EMBL" id="MBI2465625.1"/>
    </source>
</evidence>
<comment type="caution">
    <text evidence="2">The sequence shown here is derived from an EMBL/GenBank/DDBJ whole genome shotgun (WGS) entry which is preliminary data.</text>
</comment>
<dbReference type="SUPFAM" id="SSF56672">
    <property type="entry name" value="DNA/RNA polymerases"/>
    <property type="match status" value="1"/>
</dbReference>
<evidence type="ECO:0000313" key="1">
    <source>
        <dbReference type="EMBL" id="MBI2052209.1"/>
    </source>
</evidence>
<dbReference type="InterPro" id="IPR043502">
    <property type="entry name" value="DNA/RNA_pol_sf"/>
</dbReference>
<protein>
    <submittedName>
        <fullName evidence="2">Uncharacterized protein</fullName>
    </submittedName>
</protein>